<feature type="domain" description="Gram-positive cocci surface proteins LPxTG" evidence="7">
    <location>
        <begin position="505"/>
        <end position="536"/>
    </location>
</feature>
<keyword evidence="6" id="KW-1133">Transmembrane helix</keyword>
<dbReference type="EMBL" id="AZFV01000029">
    <property type="protein sequence ID" value="KRM14914.1"/>
    <property type="molecule type" value="Genomic_DNA"/>
</dbReference>
<sequence>MNAADLEEIEQTFSILTRVNNDAVKDGGNVLTDFPSANNNLLNYAAYFHIFANSASLKAHTNGNLAVGSLDGQVNFGTKIHTGTLERDIHYIQDLSDIAHSSFIKKNDVRDNKVVFGNELKLGLSGDKLTVCGIHLDHLTEDELFQDKDNNKYIDFNSAFEFLRNQSVNLAGMESEREPVTNNEFTDFNKRVISLKDYTPNEANVIVINLSAEVLRGNTPLTIDGISKDKTGTTVIINVDTGGDDSYSMSSPIKIKYNDGTDRHNQETEIFDDNHLLWNFYNSKSSDKLYRGAIEMNATFQGSVLAPAATVNVHHNLDGNIVANDVNIVGGETHRWDFQDESEVVTVIPEPEKPDPEPEKPDPEPEKPDPEPEKPDPEPEKPDPEPEKPDPEPENPDPDPEEPGEEPEKPDPTDPPNPDDLDIGDPNLKPDTDGEAENPFPDLIPDVTPDNGDSDGGSTVTQSTSKPDNPVTTTRVETLAKEVSASAATPSNGRAITNAASEGFLPKTGAARSGVLGILGTSLMTIVGAFGYKRRK</sequence>
<evidence type="ECO:0000259" key="7">
    <source>
        <dbReference type="PROSITE" id="PS50847"/>
    </source>
</evidence>
<evidence type="ECO:0000256" key="6">
    <source>
        <dbReference type="SAM" id="Phobius"/>
    </source>
</evidence>
<dbReference type="NCBIfam" id="TIGR01167">
    <property type="entry name" value="LPXTG_anchor"/>
    <property type="match status" value="1"/>
</dbReference>
<organism evidence="8 9">
    <name type="scientific">Companilactobacillus nantensis DSM 16982</name>
    <dbReference type="NCBI Taxonomy" id="1423774"/>
    <lineage>
        <taxon>Bacteria</taxon>
        <taxon>Bacillati</taxon>
        <taxon>Bacillota</taxon>
        <taxon>Bacilli</taxon>
        <taxon>Lactobacillales</taxon>
        <taxon>Lactobacillaceae</taxon>
        <taxon>Companilactobacillus</taxon>
    </lineage>
</organism>
<keyword evidence="1" id="KW-0134">Cell wall</keyword>
<keyword evidence="3" id="KW-0732">Signal</keyword>
<evidence type="ECO:0000256" key="2">
    <source>
        <dbReference type="ARBA" id="ARBA00022525"/>
    </source>
</evidence>
<evidence type="ECO:0000256" key="1">
    <source>
        <dbReference type="ARBA" id="ARBA00022512"/>
    </source>
</evidence>
<dbReference type="PROSITE" id="PS50847">
    <property type="entry name" value="GRAM_POS_ANCHORING"/>
    <property type="match status" value="1"/>
</dbReference>
<dbReference type="InterPro" id="IPR026588">
    <property type="entry name" value="Choice_anch_A"/>
</dbReference>
<evidence type="ECO:0000256" key="3">
    <source>
        <dbReference type="ARBA" id="ARBA00022729"/>
    </source>
</evidence>
<name>A0A0R1WAW0_9LACO</name>
<keyword evidence="6" id="KW-0472">Membrane</keyword>
<evidence type="ECO:0000313" key="9">
    <source>
        <dbReference type="Proteomes" id="UP000051302"/>
    </source>
</evidence>
<keyword evidence="2" id="KW-0964">Secreted</keyword>
<keyword evidence="4" id="KW-0572">Peptidoglycan-anchor</keyword>
<keyword evidence="6" id="KW-0812">Transmembrane</keyword>
<dbReference type="AlphaFoldDB" id="A0A0R1WAW0"/>
<dbReference type="Pfam" id="PF20597">
    <property type="entry name" value="pAdhesive_15"/>
    <property type="match status" value="1"/>
</dbReference>
<dbReference type="NCBIfam" id="TIGR04215">
    <property type="entry name" value="choice_anch_A"/>
    <property type="match status" value="1"/>
</dbReference>
<gene>
    <name evidence="8" type="ORF">FD31_GL001450</name>
</gene>
<dbReference type="PRINTS" id="PR01217">
    <property type="entry name" value="PRICHEXTENSN"/>
</dbReference>
<dbReference type="PATRIC" id="fig|1423774.3.peg.1503"/>
<keyword evidence="9" id="KW-1185">Reference proteome</keyword>
<feature type="compositionally biased region" description="Basic and acidic residues" evidence="5">
    <location>
        <begin position="350"/>
        <end position="391"/>
    </location>
</feature>
<feature type="region of interest" description="Disordered" evidence="5">
    <location>
        <begin position="339"/>
        <end position="474"/>
    </location>
</feature>
<accession>A0A0R1WAW0</accession>
<evidence type="ECO:0000313" key="8">
    <source>
        <dbReference type="EMBL" id="KRM14914.1"/>
    </source>
</evidence>
<feature type="compositionally biased region" description="Acidic residues" evidence="5">
    <location>
        <begin position="392"/>
        <end position="405"/>
    </location>
</feature>
<feature type="transmembrane region" description="Helical" evidence="6">
    <location>
        <begin position="514"/>
        <end position="532"/>
    </location>
</feature>
<dbReference type="InterPro" id="IPR019931">
    <property type="entry name" value="LPXTG_anchor"/>
</dbReference>
<evidence type="ECO:0000256" key="5">
    <source>
        <dbReference type="SAM" id="MobiDB-lite"/>
    </source>
</evidence>
<protein>
    <recommendedName>
        <fullName evidence="7">Gram-positive cocci surface proteins LPxTG domain-containing protein</fullName>
    </recommendedName>
</protein>
<comment type="caution">
    <text evidence="8">The sequence shown here is derived from an EMBL/GenBank/DDBJ whole genome shotgun (WGS) entry which is preliminary data.</text>
</comment>
<dbReference type="Proteomes" id="UP000051302">
    <property type="component" value="Unassembled WGS sequence"/>
</dbReference>
<dbReference type="STRING" id="1423774.FD31_GL001450"/>
<feature type="compositionally biased region" description="Polar residues" evidence="5">
    <location>
        <begin position="456"/>
        <end position="474"/>
    </location>
</feature>
<evidence type="ECO:0000256" key="4">
    <source>
        <dbReference type="ARBA" id="ARBA00023088"/>
    </source>
</evidence>
<reference evidence="8 9" key="1">
    <citation type="journal article" date="2015" name="Genome Announc.">
        <title>Expanding the biotechnology potential of lactobacilli through comparative genomics of 213 strains and associated genera.</title>
        <authorList>
            <person name="Sun Z."/>
            <person name="Harris H.M."/>
            <person name="McCann A."/>
            <person name="Guo C."/>
            <person name="Argimon S."/>
            <person name="Zhang W."/>
            <person name="Yang X."/>
            <person name="Jeffery I.B."/>
            <person name="Cooney J.C."/>
            <person name="Kagawa T.F."/>
            <person name="Liu W."/>
            <person name="Song Y."/>
            <person name="Salvetti E."/>
            <person name="Wrobel A."/>
            <person name="Rasinkangas P."/>
            <person name="Parkhill J."/>
            <person name="Rea M.C."/>
            <person name="O'Sullivan O."/>
            <person name="Ritari J."/>
            <person name="Douillard F.P."/>
            <person name="Paul Ross R."/>
            <person name="Yang R."/>
            <person name="Briner A.E."/>
            <person name="Felis G.E."/>
            <person name="de Vos W.M."/>
            <person name="Barrangou R."/>
            <person name="Klaenhammer T.R."/>
            <person name="Caufield P.W."/>
            <person name="Cui Y."/>
            <person name="Zhang H."/>
            <person name="O'Toole P.W."/>
        </authorList>
    </citation>
    <scope>NUCLEOTIDE SEQUENCE [LARGE SCALE GENOMIC DNA]</scope>
    <source>
        <strain evidence="8 9">DSM 16982</strain>
    </source>
</reference>
<proteinExistence type="predicted"/>